<evidence type="ECO:0000313" key="7">
    <source>
        <dbReference type="Proteomes" id="UP000269793"/>
    </source>
</evidence>
<dbReference type="PANTHER" id="PTHR19923:SF0">
    <property type="entry name" value="PLEIOTROPIC REGULATOR 1"/>
    <property type="match status" value="1"/>
</dbReference>
<dbReference type="FunFam" id="2.130.10.10:FF:000012">
    <property type="entry name" value="Putative pleiotropic regulator 1"/>
    <property type="match status" value="1"/>
</dbReference>
<keyword evidence="5" id="KW-0539">Nucleus</keyword>
<dbReference type="GO" id="GO:0071013">
    <property type="term" value="C:catalytic step 2 spliceosome"/>
    <property type="evidence" value="ECO:0007669"/>
    <property type="project" value="TreeGrafter"/>
</dbReference>
<dbReference type="InterPro" id="IPR001680">
    <property type="entry name" value="WD40_rpt"/>
</dbReference>
<dbReference type="Pfam" id="PF00400">
    <property type="entry name" value="WD40"/>
    <property type="match status" value="7"/>
</dbReference>
<dbReference type="OrthoDB" id="10256122at2759"/>
<gene>
    <name evidence="6" type="primary">PRP46</name>
    <name evidence="6" type="ORF">DNF11_3160</name>
</gene>
<dbReference type="InterPro" id="IPR036322">
    <property type="entry name" value="WD40_repeat_dom_sf"/>
</dbReference>
<feature type="repeat" description="WD" evidence="4">
    <location>
        <begin position="208"/>
        <end position="249"/>
    </location>
</feature>
<evidence type="ECO:0000256" key="2">
    <source>
        <dbReference type="ARBA" id="ARBA00022737"/>
    </source>
</evidence>
<dbReference type="GO" id="GO:0000398">
    <property type="term" value="P:mRNA splicing, via spliceosome"/>
    <property type="evidence" value="ECO:0007669"/>
    <property type="project" value="UniProtKB-UniRule"/>
</dbReference>
<protein>
    <recommendedName>
        <fullName evidence="5">Pre-mRNA-splicing factor PRP46</fullName>
    </recommendedName>
    <alternativeName>
        <fullName evidence="5">Pre-mRNA-processing protein 46</fullName>
    </alternativeName>
</protein>
<evidence type="ECO:0000256" key="4">
    <source>
        <dbReference type="PROSITE-ProRule" id="PRU00221"/>
    </source>
</evidence>
<reference evidence="6 7" key="1">
    <citation type="submission" date="2018-10" db="EMBL/GenBank/DDBJ databases">
        <title>Complete genome sequence of Malassezia restricta CBS 7877.</title>
        <authorList>
            <person name="Morand S.C."/>
            <person name="Bertignac M."/>
            <person name="Iltis A."/>
            <person name="Kolder I."/>
            <person name="Pirovano W."/>
            <person name="Jourdain R."/>
            <person name="Clavaud C."/>
        </authorList>
    </citation>
    <scope>NUCLEOTIDE SEQUENCE [LARGE SCALE GENOMIC DNA]</scope>
    <source>
        <strain evidence="6 7">CBS 7877</strain>
    </source>
</reference>
<dbReference type="PROSITE" id="PS50294">
    <property type="entry name" value="WD_REPEATS_REGION"/>
    <property type="match status" value="4"/>
</dbReference>
<keyword evidence="5" id="KW-0747">Spliceosome</keyword>
<comment type="subunit">
    <text evidence="5">Associated with the spliceosome.</text>
</comment>
<keyword evidence="7" id="KW-1185">Reference proteome</keyword>
<evidence type="ECO:0000256" key="5">
    <source>
        <dbReference type="RuleBase" id="RU369036"/>
    </source>
</evidence>
<dbReference type="PROSITE" id="PS50082">
    <property type="entry name" value="WD_REPEATS_2"/>
    <property type="match status" value="4"/>
</dbReference>
<dbReference type="SMART" id="SM00320">
    <property type="entry name" value="WD40"/>
    <property type="match status" value="7"/>
</dbReference>
<keyword evidence="5" id="KW-0508">mRNA splicing</keyword>
<keyword evidence="1 4" id="KW-0853">WD repeat</keyword>
<dbReference type="PRINTS" id="PR00320">
    <property type="entry name" value="GPROTEINBRPT"/>
</dbReference>
<dbReference type="InterPro" id="IPR045241">
    <property type="entry name" value="Prp46/PLRG1-like"/>
</dbReference>
<keyword evidence="2 5" id="KW-0677">Repeat</keyword>
<dbReference type="PANTHER" id="PTHR19923">
    <property type="entry name" value="WD40 REPEAT PROTEINPRL1/PRL2-RELATED"/>
    <property type="match status" value="1"/>
</dbReference>
<dbReference type="InterPro" id="IPR020472">
    <property type="entry name" value="WD40_PAC1"/>
</dbReference>
<feature type="repeat" description="WD" evidence="4">
    <location>
        <begin position="166"/>
        <end position="207"/>
    </location>
</feature>
<dbReference type="VEuPathDB" id="FungiDB:DNF11_3160"/>
<dbReference type="GO" id="GO:0000974">
    <property type="term" value="C:Prp19 complex"/>
    <property type="evidence" value="ECO:0007669"/>
    <property type="project" value="TreeGrafter"/>
</dbReference>
<dbReference type="CDD" id="cd00200">
    <property type="entry name" value="WD40"/>
    <property type="match status" value="1"/>
</dbReference>
<evidence type="ECO:0000256" key="1">
    <source>
        <dbReference type="ARBA" id="ARBA00022574"/>
    </source>
</evidence>
<dbReference type="Gene3D" id="2.130.10.10">
    <property type="entry name" value="YVTN repeat-like/Quinoprotein amine dehydrogenase"/>
    <property type="match status" value="1"/>
</dbReference>
<evidence type="ECO:0000256" key="3">
    <source>
        <dbReference type="ARBA" id="ARBA00025726"/>
    </source>
</evidence>
<dbReference type="EMBL" id="CP033153">
    <property type="protein sequence ID" value="AYO44110.1"/>
    <property type="molecule type" value="Genomic_DNA"/>
</dbReference>
<evidence type="ECO:0000313" key="6">
    <source>
        <dbReference type="EMBL" id="AYO44110.1"/>
    </source>
</evidence>
<feature type="repeat" description="WD" evidence="4">
    <location>
        <begin position="292"/>
        <end position="333"/>
    </location>
</feature>
<dbReference type="PROSITE" id="PS00678">
    <property type="entry name" value="WD_REPEATS_1"/>
    <property type="match status" value="2"/>
</dbReference>
<keyword evidence="5" id="KW-0507">mRNA processing</keyword>
<proteinExistence type="inferred from homology"/>
<dbReference type="AlphaFoldDB" id="A0A3G2S8A5"/>
<organism evidence="6 7">
    <name type="scientific">Malassezia restricta (strain ATCC 96810 / NBRC 103918 / CBS 7877)</name>
    <name type="common">Seborrheic dermatitis infection agent</name>
    <dbReference type="NCBI Taxonomy" id="425264"/>
    <lineage>
        <taxon>Eukaryota</taxon>
        <taxon>Fungi</taxon>
        <taxon>Dikarya</taxon>
        <taxon>Basidiomycota</taxon>
        <taxon>Ustilaginomycotina</taxon>
        <taxon>Malasseziomycetes</taxon>
        <taxon>Malasseziales</taxon>
        <taxon>Malasseziaceae</taxon>
        <taxon>Malassezia</taxon>
    </lineage>
</organism>
<comment type="subcellular location">
    <subcellularLocation>
        <location evidence="5">Nucleus</location>
    </subcellularLocation>
</comment>
<dbReference type="SUPFAM" id="SSF50978">
    <property type="entry name" value="WD40 repeat-like"/>
    <property type="match status" value="1"/>
</dbReference>
<sequence length="459" mass="49962">MAEAQRAALSDLAERHAKRSRTILQHFHVQAPDYADVTRAHLASKMHSDYQQALVLPEVIQARQGPAPPIPSKPTELSGMLDEMEVQRGLAKQHAPSSAVALRPAAAAKATPASASHLQTALMRPEEAVHDTGRSMLNSALIRKKELAQQQAKPAYHAPWKLMRVMSGHLGWVRCVAVDPHNQWFATGAGDRIIKIWDMASGELKLSLTGHISPVRGLAVSHRHPYLFSAGEDKLVKCWDLETNKVVRQYYGHLSGIYALSLHPTLDVLVTAGRDASARVWDMRTKTQIHVLGGHRGTVASVACQEGDPQVITGSMDATIKLWDLAAGRCVTTLTHHKKSVRALALPPHEFTFASGSAGGHNIKRWRCPEGTLMTNMTHEGIVNTLSCNADGVLFSGADDGSMQLFDYATGVPFQSMRDTVQPGSLDAEAGVFCSAFDQTGTRLITGCADKTIKIYRET</sequence>
<dbReference type="STRING" id="425264.A0A3G2S8A5"/>
<dbReference type="InterPro" id="IPR015943">
    <property type="entry name" value="WD40/YVTN_repeat-like_dom_sf"/>
</dbReference>
<dbReference type="Proteomes" id="UP000269793">
    <property type="component" value="Chromosome VI"/>
</dbReference>
<feature type="repeat" description="WD" evidence="4">
    <location>
        <begin position="250"/>
        <end position="291"/>
    </location>
</feature>
<comment type="function">
    <text evidence="5">Involved in pre-mRNA splicing and required for cell cycle progression at G2/M.</text>
</comment>
<name>A0A3G2S8A5_MALR7</name>
<accession>A0A3G2S8A5</accession>
<comment type="similarity">
    <text evidence="3 5">Belongs to the WD repeat PRL1/PRL2 family.</text>
</comment>
<dbReference type="GO" id="GO:0071011">
    <property type="term" value="C:precatalytic spliceosome"/>
    <property type="evidence" value="ECO:0007669"/>
    <property type="project" value="TreeGrafter"/>
</dbReference>
<dbReference type="InterPro" id="IPR019775">
    <property type="entry name" value="WD40_repeat_CS"/>
</dbReference>